<dbReference type="PANTHER" id="PTHR36452">
    <property type="entry name" value="CHROMOSOME 12, WHOLE GENOME SHOTGUN SEQUENCE"/>
    <property type="match status" value="1"/>
</dbReference>
<comment type="caution">
    <text evidence="1">The sequence shown here is derived from an EMBL/GenBank/DDBJ whole genome shotgun (WGS) entry which is preliminary data.</text>
</comment>
<evidence type="ECO:0008006" key="2">
    <source>
        <dbReference type="Google" id="ProtNLM"/>
    </source>
</evidence>
<dbReference type="EMBL" id="VSSQ01065684">
    <property type="protein sequence ID" value="MPN18368.1"/>
    <property type="molecule type" value="Genomic_DNA"/>
</dbReference>
<dbReference type="AlphaFoldDB" id="A0A645FV14"/>
<dbReference type="InterPro" id="IPR012808">
    <property type="entry name" value="CHP02453"/>
</dbReference>
<sequence>MFQGLNEDTYQFFWEIAFQNELSFYEANKERYKKNVYEPLKELAIAISPAAQEIDSSFNIRPSSIVSRIRRDTRFSRDKTMFRDHAWLGFRRPGGMLSESLVVYAEFEREGYGYGMGMYGANPALMREIRPRILAKPQKFLSLVEDPKFTERFVVGGDLFKRPKFTDAPEGVLPYLNRKGLSFCFSSPNLKKTLSPEIADEIIEGFQLLKPVYRLLMGLDE</sequence>
<reference evidence="1" key="1">
    <citation type="submission" date="2019-08" db="EMBL/GenBank/DDBJ databases">
        <authorList>
            <person name="Kucharzyk K."/>
            <person name="Murdoch R.W."/>
            <person name="Higgins S."/>
            <person name="Loffler F."/>
        </authorList>
    </citation>
    <scope>NUCLEOTIDE SEQUENCE</scope>
</reference>
<proteinExistence type="predicted"/>
<evidence type="ECO:0000313" key="1">
    <source>
        <dbReference type="EMBL" id="MPN18368.1"/>
    </source>
</evidence>
<dbReference type="Pfam" id="PF09365">
    <property type="entry name" value="DUF2461"/>
    <property type="match status" value="1"/>
</dbReference>
<protein>
    <recommendedName>
        <fullName evidence="2">TIGR02453 family protein</fullName>
    </recommendedName>
</protein>
<dbReference type="InterPro" id="IPR015996">
    <property type="entry name" value="UCP028451"/>
</dbReference>
<dbReference type="PIRSF" id="PIRSF028451">
    <property type="entry name" value="UCP028451"/>
    <property type="match status" value="1"/>
</dbReference>
<accession>A0A645FV14</accession>
<name>A0A645FV14_9ZZZZ</name>
<organism evidence="1">
    <name type="scientific">bioreactor metagenome</name>
    <dbReference type="NCBI Taxonomy" id="1076179"/>
    <lineage>
        <taxon>unclassified sequences</taxon>
        <taxon>metagenomes</taxon>
        <taxon>ecological metagenomes</taxon>
    </lineage>
</organism>
<dbReference type="PANTHER" id="PTHR36452:SF1">
    <property type="entry name" value="DUF2461 DOMAIN-CONTAINING PROTEIN"/>
    <property type="match status" value="1"/>
</dbReference>
<gene>
    <name evidence="1" type="ORF">SDC9_165728</name>
</gene>